<evidence type="ECO:0000259" key="7">
    <source>
        <dbReference type="Pfam" id="PF12894"/>
    </source>
</evidence>
<dbReference type="OrthoDB" id="177476at2"/>
<feature type="domain" description="Cytochrome C Planctomycete-type" evidence="6">
    <location>
        <begin position="39"/>
        <end position="97"/>
    </location>
</feature>
<dbReference type="PROSITE" id="PS50294">
    <property type="entry name" value="WD_REPEATS_REGION"/>
    <property type="match status" value="1"/>
</dbReference>
<evidence type="ECO:0000256" key="1">
    <source>
        <dbReference type="ARBA" id="ARBA00022574"/>
    </source>
</evidence>
<dbReference type="PROSITE" id="PS50082">
    <property type="entry name" value="WD_REPEATS_2"/>
    <property type="match status" value="2"/>
</dbReference>
<dbReference type="SUPFAM" id="SSF50998">
    <property type="entry name" value="Quinoprotein alcohol dehydrogenase-like"/>
    <property type="match status" value="1"/>
</dbReference>
<keyword evidence="9" id="KW-1185">Reference proteome</keyword>
<dbReference type="InterPro" id="IPR011429">
    <property type="entry name" value="Cyt_c_Planctomycete-type"/>
</dbReference>
<evidence type="ECO:0000256" key="3">
    <source>
        <dbReference type="PROSITE-ProRule" id="PRU00221"/>
    </source>
</evidence>
<dbReference type="CDD" id="cd00200">
    <property type="entry name" value="WD40"/>
    <property type="match status" value="1"/>
</dbReference>
<keyword evidence="1 3" id="KW-0853">WD repeat</keyword>
<protein>
    <submittedName>
        <fullName evidence="8">Anaphase-promoting complex subunit 4</fullName>
    </submittedName>
</protein>
<gene>
    <name evidence="8" type="ORF">DES53_102902</name>
</gene>
<feature type="signal peptide" evidence="5">
    <location>
        <begin position="1"/>
        <end position="22"/>
    </location>
</feature>
<dbReference type="Gene3D" id="2.130.10.10">
    <property type="entry name" value="YVTN repeat-like/Quinoprotein amine dehydrogenase"/>
    <property type="match status" value="2"/>
</dbReference>
<dbReference type="PANTHER" id="PTHR19848:SF8">
    <property type="entry name" value="F-BOX AND WD REPEAT DOMAIN CONTAINING 7"/>
    <property type="match status" value="1"/>
</dbReference>
<feature type="chain" id="PRO_5016999812" evidence="5">
    <location>
        <begin position="23"/>
        <end position="506"/>
    </location>
</feature>
<feature type="domain" description="Anaphase-promoting complex subunit 4-like WD40" evidence="7">
    <location>
        <begin position="243"/>
        <end position="330"/>
    </location>
</feature>
<feature type="repeat" description="WD" evidence="3">
    <location>
        <begin position="316"/>
        <end position="348"/>
    </location>
</feature>
<name>A0A366HS53_9BACT</name>
<accession>A0A366HS53</accession>
<dbReference type="InterPro" id="IPR015943">
    <property type="entry name" value="WD40/YVTN_repeat-like_dom_sf"/>
</dbReference>
<evidence type="ECO:0000256" key="4">
    <source>
        <dbReference type="SAM" id="MobiDB-lite"/>
    </source>
</evidence>
<keyword evidence="2" id="KW-0677">Repeat</keyword>
<dbReference type="AlphaFoldDB" id="A0A366HS53"/>
<evidence type="ECO:0000313" key="8">
    <source>
        <dbReference type="EMBL" id="RBP46511.1"/>
    </source>
</evidence>
<dbReference type="Pfam" id="PF07635">
    <property type="entry name" value="PSCyt1"/>
    <property type="match status" value="1"/>
</dbReference>
<organism evidence="8 9">
    <name type="scientific">Roseimicrobium gellanilyticum</name>
    <dbReference type="NCBI Taxonomy" id="748857"/>
    <lineage>
        <taxon>Bacteria</taxon>
        <taxon>Pseudomonadati</taxon>
        <taxon>Verrucomicrobiota</taxon>
        <taxon>Verrucomicrobiia</taxon>
        <taxon>Verrucomicrobiales</taxon>
        <taxon>Verrucomicrobiaceae</taxon>
        <taxon>Roseimicrobium</taxon>
    </lineage>
</organism>
<evidence type="ECO:0000313" key="9">
    <source>
        <dbReference type="Proteomes" id="UP000253426"/>
    </source>
</evidence>
<feature type="region of interest" description="Disordered" evidence="4">
    <location>
        <begin position="406"/>
        <end position="455"/>
    </location>
</feature>
<dbReference type="SMART" id="SM00320">
    <property type="entry name" value="WD40"/>
    <property type="match status" value="6"/>
</dbReference>
<dbReference type="PANTHER" id="PTHR19848">
    <property type="entry name" value="WD40 REPEAT PROTEIN"/>
    <property type="match status" value="1"/>
</dbReference>
<dbReference type="RefSeq" id="WP_113958017.1">
    <property type="nucleotide sequence ID" value="NZ_QNRR01000002.1"/>
</dbReference>
<dbReference type="Proteomes" id="UP000253426">
    <property type="component" value="Unassembled WGS sequence"/>
</dbReference>
<reference evidence="8 9" key="1">
    <citation type="submission" date="2018-06" db="EMBL/GenBank/DDBJ databases">
        <title>Genomic Encyclopedia of Type Strains, Phase IV (KMG-IV): sequencing the most valuable type-strain genomes for metagenomic binning, comparative biology and taxonomic classification.</title>
        <authorList>
            <person name="Goeker M."/>
        </authorList>
    </citation>
    <scope>NUCLEOTIDE SEQUENCE [LARGE SCALE GENOMIC DNA]</scope>
    <source>
        <strain evidence="8 9">DSM 25532</strain>
    </source>
</reference>
<sequence length="506" mass="54854">MTPSRLILPALLLLQMQAAVHAAPVSFTRDLAPILADKCVTCHEEKKAKGRYRVDTFELVGKAGSSDEPSLTPGKPDASTLYTRLVSHDEDERMPQKDDPLPPAQIALFKQWIEEGGKFDGPDPKTPLAELLAASKKEAPATPEKYPRPVPVTALVFAPDGRSYFSSGYHEVQEWSASDGSLRRRLAGAPERVLAIAAQQTGDHIAAAGGTPGRSGEVVILSRASGKVVHRLPNAKDTILAAAFSPDGLLLAVGGADNLIRVFRTTDWKQAWKAEAHADWITFLAFAPDGQHLVSTSRDRTARIFTAAKGEPGITFTNHSSAVTCAAWNAEGKFVYTSSADGEVRRWQWDSEVDGGGKAKDTVLKGGRQEVTRIAMAGPRLLSASADGRIRSFQVTVKIVQPAPEKKLEAKEKGKDQPKDKGKDTDLAKKDEAKRKKEEEARKKQQPKEVTEIDTKELATFGHRVDALAVDGTSSQAVFAGQEGKLRLIQLPDNKVLLERTAAPGW</sequence>
<evidence type="ECO:0000256" key="5">
    <source>
        <dbReference type="SAM" id="SignalP"/>
    </source>
</evidence>
<dbReference type="InterPro" id="IPR011047">
    <property type="entry name" value="Quinoprotein_ADH-like_sf"/>
</dbReference>
<feature type="repeat" description="WD" evidence="3">
    <location>
        <begin position="274"/>
        <end position="315"/>
    </location>
</feature>
<evidence type="ECO:0000259" key="6">
    <source>
        <dbReference type="Pfam" id="PF07635"/>
    </source>
</evidence>
<evidence type="ECO:0000256" key="2">
    <source>
        <dbReference type="ARBA" id="ARBA00022737"/>
    </source>
</evidence>
<dbReference type="InterPro" id="IPR024977">
    <property type="entry name" value="Apc4-like_WD40_dom"/>
</dbReference>
<keyword evidence="5" id="KW-0732">Signal</keyword>
<dbReference type="Pfam" id="PF12894">
    <property type="entry name" value="ANAPC4_WD40"/>
    <property type="match status" value="1"/>
</dbReference>
<comment type="caution">
    <text evidence="8">The sequence shown here is derived from an EMBL/GenBank/DDBJ whole genome shotgun (WGS) entry which is preliminary data.</text>
</comment>
<dbReference type="EMBL" id="QNRR01000002">
    <property type="protein sequence ID" value="RBP46511.1"/>
    <property type="molecule type" value="Genomic_DNA"/>
</dbReference>
<dbReference type="InterPro" id="IPR001680">
    <property type="entry name" value="WD40_rpt"/>
</dbReference>
<proteinExistence type="predicted"/>